<dbReference type="GO" id="GO:0005737">
    <property type="term" value="C:cytoplasm"/>
    <property type="evidence" value="ECO:0007669"/>
    <property type="project" value="TreeGrafter"/>
</dbReference>
<dbReference type="Gene3D" id="3.40.50.720">
    <property type="entry name" value="NAD(P)-binding Rossmann-like Domain"/>
    <property type="match status" value="1"/>
</dbReference>
<dbReference type="InterPro" id="IPR002347">
    <property type="entry name" value="SDR_fam"/>
</dbReference>
<organism evidence="1 2">
    <name type="scientific">Marinobacter litoralis</name>
    <dbReference type="NCBI Taxonomy" id="187981"/>
    <lineage>
        <taxon>Bacteria</taxon>
        <taxon>Pseudomonadati</taxon>
        <taxon>Pseudomonadota</taxon>
        <taxon>Gammaproteobacteria</taxon>
        <taxon>Pseudomonadales</taxon>
        <taxon>Marinobacteraceae</taxon>
        <taxon>Marinobacter</taxon>
    </lineage>
</organism>
<dbReference type="Proteomes" id="UP000265903">
    <property type="component" value="Unassembled WGS sequence"/>
</dbReference>
<keyword evidence="2" id="KW-1185">Reference proteome</keyword>
<dbReference type="RefSeq" id="WP_114334827.1">
    <property type="nucleotide sequence ID" value="NZ_QMDL01000003.1"/>
</dbReference>
<dbReference type="PRINTS" id="PR00081">
    <property type="entry name" value="GDHRDH"/>
</dbReference>
<dbReference type="OrthoDB" id="9785826at2"/>
<gene>
    <name evidence="1" type="primary">csgA</name>
    <name evidence="1" type="ORF">DOQ08_02043</name>
</gene>
<dbReference type="InterPro" id="IPR051468">
    <property type="entry name" value="Fungal_SecMetab_SDRs"/>
</dbReference>
<dbReference type="PANTHER" id="PTHR43544">
    <property type="entry name" value="SHORT-CHAIN DEHYDROGENASE/REDUCTASE"/>
    <property type="match status" value="1"/>
</dbReference>
<evidence type="ECO:0000313" key="1">
    <source>
        <dbReference type="EMBL" id="RMJ02580.1"/>
    </source>
</evidence>
<accession>A0A3M2RBB4</accession>
<dbReference type="EMBL" id="QMDL01000003">
    <property type="protein sequence ID" value="RMJ02580.1"/>
    <property type="molecule type" value="Genomic_DNA"/>
</dbReference>
<dbReference type="InterPro" id="IPR036291">
    <property type="entry name" value="NAD(P)-bd_dom_sf"/>
</dbReference>
<dbReference type="PANTHER" id="PTHR43544:SF12">
    <property type="entry name" value="NAD(P)-BINDING ROSSMANN-FOLD SUPERFAMILY PROTEIN"/>
    <property type="match status" value="1"/>
</dbReference>
<dbReference type="GO" id="GO:0016491">
    <property type="term" value="F:oxidoreductase activity"/>
    <property type="evidence" value="ECO:0007669"/>
    <property type="project" value="TreeGrafter"/>
</dbReference>
<dbReference type="Pfam" id="PF00106">
    <property type="entry name" value="adh_short"/>
    <property type="match status" value="1"/>
</dbReference>
<sequence length="245" mass="26552">MTVVIAGISGAIGSALAERFLAERPSEPLIGLARHINAVNTGLREHPAVHLIEWQAGRPLDLPRHSEAREVLESAKGGVSLIYAAGLLHDDGVAPEKRVDDINEASMIRTFQVNCVGFGVLVQELAPWFRGKQLARIAAVSAKVGSIEDNRLGGWYAYRCSKAALNMMVKNLSVELPRRYSPIACVALHPGTTRSNLSAPFSQSLAKLTVHEPGATAENVFRILAGLSEQDNGRFISWDGQDLPW</sequence>
<evidence type="ECO:0000313" key="2">
    <source>
        <dbReference type="Proteomes" id="UP000265903"/>
    </source>
</evidence>
<proteinExistence type="predicted"/>
<dbReference type="SUPFAM" id="SSF51735">
    <property type="entry name" value="NAD(P)-binding Rossmann-fold domains"/>
    <property type="match status" value="1"/>
</dbReference>
<dbReference type="AlphaFoldDB" id="A0A3M2RBB4"/>
<comment type="caution">
    <text evidence="1">The sequence shown here is derived from an EMBL/GenBank/DDBJ whole genome shotgun (WGS) entry which is preliminary data.</text>
</comment>
<name>A0A3M2RBB4_9GAMM</name>
<reference evidence="1 2" key="1">
    <citation type="submission" date="2018-08" db="EMBL/GenBank/DDBJ databases">
        <title>Whole Genome Sequence of the Moderate Halophilic Marine Bacterium Marinobacter litoralis Sw-45.</title>
        <authorList>
            <person name="Musa H."/>
        </authorList>
    </citation>
    <scope>NUCLEOTIDE SEQUENCE [LARGE SCALE GENOMIC DNA]</scope>
    <source>
        <strain evidence="1 2">Sw-45</strain>
    </source>
</reference>
<protein>
    <submittedName>
        <fullName evidence="1">C-factor</fullName>
    </submittedName>
</protein>